<keyword evidence="1" id="KW-0812">Transmembrane</keyword>
<dbReference type="Proteomes" id="UP000799429">
    <property type="component" value="Unassembled WGS sequence"/>
</dbReference>
<comment type="caution">
    <text evidence="3">The sequence shown here is derived from an EMBL/GenBank/DDBJ whole genome shotgun (WGS) entry which is preliminary data.</text>
</comment>
<accession>A0A9P4SCZ6</accession>
<dbReference type="EMBL" id="MU006093">
    <property type="protein sequence ID" value="KAF2840398.1"/>
    <property type="molecule type" value="Genomic_DNA"/>
</dbReference>
<dbReference type="GO" id="GO:0005789">
    <property type="term" value="C:endoplasmic reticulum membrane"/>
    <property type="evidence" value="ECO:0007669"/>
    <property type="project" value="TreeGrafter"/>
</dbReference>
<organism evidence="3 4">
    <name type="scientific">Patellaria atrata CBS 101060</name>
    <dbReference type="NCBI Taxonomy" id="1346257"/>
    <lineage>
        <taxon>Eukaryota</taxon>
        <taxon>Fungi</taxon>
        <taxon>Dikarya</taxon>
        <taxon>Ascomycota</taxon>
        <taxon>Pezizomycotina</taxon>
        <taxon>Dothideomycetes</taxon>
        <taxon>Dothideomycetes incertae sedis</taxon>
        <taxon>Patellariales</taxon>
        <taxon>Patellariaceae</taxon>
        <taxon>Patellaria</taxon>
    </lineage>
</organism>
<proteinExistence type="predicted"/>
<dbReference type="PANTHER" id="PTHR28022:SF1">
    <property type="entry name" value="GPI MANNOSYLTRANSFERASE 2 SUBUNIT PGA1"/>
    <property type="match status" value="1"/>
</dbReference>
<dbReference type="GO" id="GO:0031501">
    <property type="term" value="C:mannosyltransferase complex"/>
    <property type="evidence" value="ECO:0007669"/>
    <property type="project" value="TreeGrafter"/>
</dbReference>
<evidence type="ECO:0000256" key="2">
    <source>
        <dbReference type="SAM" id="SignalP"/>
    </source>
</evidence>
<keyword evidence="1" id="KW-0472">Membrane</keyword>
<dbReference type="InterPro" id="IPR019433">
    <property type="entry name" value="GPI_ManTrfase_II_coact_Pga1"/>
</dbReference>
<feature type="chain" id="PRO_5040206279" evidence="2">
    <location>
        <begin position="20"/>
        <end position="235"/>
    </location>
</feature>
<evidence type="ECO:0000256" key="1">
    <source>
        <dbReference type="SAM" id="Phobius"/>
    </source>
</evidence>
<dbReference type="GO" id="GO:0006506">
    <property type="term" value="P:GPI anchor biosynthetic process"/>
    <property type="evidence" value="ECO:0007669"/>
    <property type="project" value="TreeGrafter"/>
</dbReference>
<dbReference type="PANTHER" id="PTHR28022">
    <property type="entry name" value="GPI MANNOSYLTRANSFERASE 2 SUBUNIT PGA1"/>
    <property type="match status" value="1"/>
</dbReference>
<protein>
    <submittedName>
        <fullName evidence="3">Uncharacterized protein</fullName>
    </submittedName>
</protein>
<sequence>MFVALCTFIFFFLTISVKANTEKVIFISPPSIPIPNVHPGLSDLGLISFTPAVRHTLRTRLPVAFPTKQELKGLQSWYLLEQLEPGRRYELRICWVATQPTQFSLNVHTISAVFETPTLATSLAEFSEQRVHAATSPPDYPEKDRPDEISALFLQVHAAADFFTSNQTLMKSPPPVEVDIILDPYLLNIFPRSLISTALYIIFLAVCAWFLSIAIWRWLSSIPDPITSAQKPHSD</sequence>
<reference evidence="3" key="1">
    <citation type="journal article" date="2020" name="Stud. Mycol.">
        <title>101 Dothideomycetes genomes: a test case for predicting lifestyles and emergence of pathogens.</title>
        <authorList>
            <person name="Haridas S."/>
            <person name="Albert R."/>
            <person name="Binder M."/>
            <person name="Bloem J."/>
            <person name="Labutti K."/>
            <person name="Salamov A."/>
            <person name="Andreopoulos B."/>
            <person name="Baker S."/>
            <person name="Barry K."/>
            <person name="Bills G."/>
            <person name="Bluhm B."/>
            <person name="Cannon C."/>
            <person name="Castanera R."/>
            <person name="Culley D."/>
            <person name="Daum C."/>
            <person name="Ezra D."/>
            <person name="Gonzalez J."/>
            <person name="Henrissat B."/>
            <person name="Kuo A."/>
            <person name="Liang C."/>
            <person name="Lipzen A."/>
            <person name="Lutzoni F."/>
            <person name="Magnuson J."/>
            <person name="Mondo S."/>
            <person name="Nolan M."/>
            <person name="Ohm R."/>
            <person name="Pangilinan J."/>
            <person name="Park H.-J."/>
            <person name="Ramirez L."/>
            <person name="Alfaro M."/>
            <person name="Sun H."/>
            <person name="Tritt A."/>
            <person name="Yoshinaga Y."/>
            <person name="Zwiers L.-H."/>
            <person name="Turgeon B."/>
            <person name="Goodwin S."/>
            <person name="Spatafora J."/>
            <person name="Crous P."/>
            <person name="Grigoriev I."/>
        </authorList>
    </citation>
    <scope>NUCLEOTIDE SEQUENCE</scope>
    <source>
        <strain evidence="3">CBS 101060</strain>
    </source>
</reference>
<feature type="transmembrane region" description="Helical" evidence="1">
    <location>
        <begin position="198"/>
        <end position="219"/>
    </location>
</feature>
<dbReference type="OrthoDB" id="3360032at2759"/>
<keyword evidence="4" id="KW-1185">Reference proteome</keyword>
<feature type="signal peptide" evidence="2">
    <location>
        <begin position="1"/>
        <end position="19"/>
    </location>
</feature>
<dbReference type="GO" id="GO:0000030">
    <property type="term" value="F:mannosyltransferase activity"/>
    <property type="evidence" value="ECO:0007669"/>
    <property type="project" value="TreeGrafter"/>
</dbReference>
<dbReference type="AlphaFoldDB" id="A0A9P4SCZ6"/>
<keyword evidence="2" id="KW-0732">Signal</keyword>
<keyword evidence="1" id="KW-1133">Transmembrane helix</keyword>
<evidence type="ECO:0000313" key="3">
    <source>
        <dbReference type="EMBL" id="KAF2840398.1"/>
    </source>
</evidence>
<evidence type="ECO:0000313" key="4">
    <source>
        <dbReference type="Proteomes" id="UP000799429"/>
    </source>
</evidence>
<gene>
    <name evidence="3" type="ORF">M501DRAFT_931332</name>
</gene>
<name>A0A9P4SCZ6_9PEZI</name>